<keyword evidence="5" id="KW-0966">Cell projection</keyword>
<comment type="function">
    <text evidence="6">Microtubule inner protein (MIP) part of the dynein-decorated doublet microtubules (DMTs) in cilia axoneme, which is required for motile cilia beating.</text>
</comment>
<evidence type="ECO:0000256" key="3">
    <source>
        <dbReference type="ARBA" id="ARBA00022737"/>
    </source>
</evidence>
<dbReference type="GO" id="GO:0005874">
    <property type="term" value="C:microtubule"/>
    <property type="evidence" value="ECO:0007669"/>
    <property type="project" value="TreeGrafter"/>
</dbReference>
<organism evidence="9 10">
    <name type="scientific">Orchesella cincta</name>
    <name type="common">Springtail</name>
    <name type="synonym">Podura cincta</name>
    <dbReference type="NCBI Taxonomy" id="48709"/>
    <lineage>
        <taxon>Eukaryota</taxon>
        <taxon>Metazoa</taxon>
        <taxon>Ecdysozoa</taxon>
        <taxon>Arthropoda</taxon>
        <taxon>Hexapoda</taxon>
        <taxon>Collembola</taxon>
        <taxon>Entomobryomorpha</taxon>
        <taxon>Entomobryoidea</taxon>
        <taxon>Orchesellidae</taxon>
        <taxon>Orchesellinae</taxon>
        <taxon>Orchesella</taxon>
    </lineage>
</organism>
<protein>
    <recommendedName>
        <fullName evidence="7">EF-hand domain-containing family member C2</fullName>
    </recommendedName>
</protein>
<feature type="domain" description="DM10" evidence="8">
    <location>
        <begin position="146"/>
        <end position="253"/>
    </location>
</feature>
<evidence type="ECO:0000256" key="1">
    <source>
        <dbReference type="ARBA" id="ARBA00004430"/>
    </source>
</evidence>
<keyword evidence="4" id="KW-0206">Cytoskeleton</keyword>
<dbReference type="Proteomes" id="UP000094527">
    <property type="component" value="Unassembled WGS sequence"/>
</dbReference>
<evidence type="ECO:0000256" key="7">
    <source>
        <dbReference type="ARBA" id="ARBA00039880"/>
    </source>
</evidence>
<evidence type="ECO:0000259" key="8">
    <source>
        <dbReference type="PROSITE" id="PS51336"/>
    </source>
</evidence>
<evidence type="ECO:0000256" key="4">
    <source>
        <dbReference type="ARBA" id="ARBA00023212"/>
    </source>
</evidence>
<evidence type="ECO:0000313" key="10">
    <source>
        <dbReference type="Proteomes" id="UP000094527"/>
    </source>
</evidence>
<dbReference type="GO" id="GO:0005930">
    <property type="term" value="C:axoneme"/>
    <property type="evidence" value="ECO:0007669"/>
    <property type="project" value="UniProtKB-SubCell"/>
</dbReference>
<dbReference type="Pfam" id="PF06565">
    <property type="entry name" value="DM10_dom"/>
    <property type="match status" value="3"/>
</dbReference>
<dbReference type="Gene3D" id="2.30.29.170">
    <property type="match status" value="3"/>
</dbReference>
<evidence type="ECO:0000256" key="6">
    <source>
        <dbReference type="ARBA" id="ARBA00035003"/>
    </source>
</evidence>
<accession>A0A1D2NKR0</accession>
<keyword evidence="2" id="KW-0963">Cytoplasm</keyword>
<dbReference type="InterPro" id="IPR040193">
    <property type="entry name" value="EFHC1/EFHC2/EFHB"/>
</dbReference>
<dbReference type="PANTHER" id="PTHR12086">
    <property type="entry name" value="EF-HAND DOMAIN C-TERMINAL CONTAINING PROTEIN"/>
    <property type="match status" value="1"/>
</dbReference>
<dbReference type="STRING" id="48709.A0A1D2NKR0"/>
<dbReference type="SMART" id="SM00676">
    <property type="entry name" value="DM10"/>
    <property type="match status" value="3"/>
</dbReference>
<evidence type="ECO:0000256" key="5">
    <source>
        <dbReference type="ARBA" id="ARBA00023273"/>
    </source>
</evidence>
<dbReference type="PROSITE" id="PS51336">
    <property type="entry name" value="DM10"/>
    <property type="match status" value="3"/>
</dbReference>
<reference evidence="9 10" key="1">
    <citation type="journal article" date="2016" name="Genome Biol. Evol.">
        <title>Gene Family Evolution Reflects Adaptation to Soil Environmental Stressors in the Genome of the Collembolan Orchesella cincta.</title>
        <authorList>
            <person name="Faddeeva-Vakhrusheva A."/>
            <person name="Derks M.F."/>
            <person name="Anvar S.Y."/>
            <person name="Agamennone V."/>
            <person name="Suring W."/>
            <person name="Smit S."/>
            <person name="van Straalen N.M."/>
            <person name="Roelofs D."/>
        </authorList>
    </citation>
    <scope>NUCLEOTIDE SEQUENCE [LARGE SCALE GENOMIC DNA]</scope>
    <source>
        <tissue evidence="9">Mixed pool</tissue>
    </source>
</reference>
<dbReference type="InterPro" id="IPR006602">
    <property type="entry name" value="DM10_dom"/>
</dbReference>
<dbReference type="OrthoDB" id="6360546at2759"/>
<dbReference type="InterPro" id="IPR011992">
    <property type="entry name" value="EF-hand-dom_pair"/>
</dbReference>
<evidence type="ECO:0000313" key="9">
    <source>
        <dbReference type="EMBL" id="ODN05863.1"/>
    </source>
</evidence>
<dbReference type="PANTHER" id="PTHR12086:SF11">
    <property type="entry name" value="EF-HAND DOMAIN-CONTAINING FAMILY MEMBER C2"/>
    <property type="match status" value="1"/>
</dbReference>
<dbReference type="FunFam" id="2.30.29.170:FF:000004">
    <property type="entry name" value="EF-hand domain containing 2"/>
    <property type="match status" value="1"/>
</dbReference>
<keyword evidence="10" id="KW-1185">Reference proteome</keyword>
<dbReference type="AlphaFoldDB" id="A0A1D2NKR0"/>
<feature type="domain" description="DM10" evidence="8">
    <location>
        <begin position="501"/>
        <end position="613"/>
    </location>
</feature>
<dbReference type="EMBL" id="LJIJ01000014">
    <property type="protein sequence ID" value="ODN05863.1"/>
    <property type="molecule type" value="Genomic_DNA"/>
</dbReference>
<sequence>MDASRSNPDFNDGSCTEIPAANYSSTGFIPTTASTPTTKGFLDRYNATSDDTLPYVLPQTASTRKFNTSSAENPFSCRFVIPPGLEDCPALDFDDICDTCCAPEKPICSQDPKCHMFKECRKNDYGNTCKYLPRRGPRIPSWLAHCGRVLTFDGYFQEPVPESDKETYRIRKVLIRYYMDDGTVDVFEPKTFDPGFTQGRLIRRHRIPLPPPADSEFYTMEHFNVGCEVEFYSKTFLICGCNDPTRKYLQKLGISVPHNLEVPDDPYTLWRKDRITSLFARKARIDLTQGKFKNFLLNNRKVLRFWAFWDDRCQEYGHLRKFIIHYFLEDDTVEIKEIPHVTRTEVFPTFLSRGKLFKDYKELVTIPGNKEEALLVLNTTGGCQTVFMDQTFLEDRLCPGINGKAQIKDNDLAIGAVLNVYGRAFIITDCDAFTKTYYQEKYGIQDFTPLTLTEEETLKKLPRMETPPHIGIGDEVDTLANWDKIDIHPPRRDELSLLVMEKDILGFDTRFHKTQHKVNGDRRFIINYFMADNTIKIFEKPHPNTGLKQGTFLQRCRPRKSDTGLMPRYELGEVTEYYQPVDFYVGNILHLNGFQFLLTAADPLTHEYMERNKHLFPQSNLCLILEKVREAIGPLVSGDVLACFSEKDSKCNGVNNVDDFRDRLIQVTKCSLNEHEMITVFRAFKIQADDPGPDMKTLQSVIQTELSRKGFDRYYMQRVEYTLRYHDPCRTGKVDRHTMRSALLAARLPVEKELINFLVEKFEPADDCDRVNYCKVMEFLDYVKNPTPKANPTNIRCIMKWLEPKPPSKIFCVNYREFLETVCPNYRCSLPEKCCPPQPCCEEKPCCEEFVCNPCCTEPDERCLAGRVITDNNPWSERDRCDTQDHCEFQMAYDPYSSNELKRPVCSRMDPRIEAAYECPPPNDCDPPEGGGRELLHCGDYIGFEDFYR</sequence>
<proteinExistence type="predicted"/>
<name>A0A1D2NKR0_ORCCI</name>
<comment type="caution">
    <text evidence="9">The sequence shown here is derived from an EMBL/GenBank/DDBJ whole genome shotgun (WGS) entry which is preliminary data.</text>
</comment>
<dbReference type="GO" id="GO:0010975">
    <property type="term" value="P:regulation of neuron projection development"/>
    <property type="evidence" value="ECO:0007669"/>
    <property type="project" value="TreeGrafter"/>
</dbReference>
<feature type="domain" description="DM10" evidence="8">
    <location>
        <begin position="299"/>
        <end position="442"/>
    </location>
</feature>
<gene>
    <name evidence="9" type="ORF">Ocin01_00810</name>
</gene>
<keyword evidence="3" id="KW-0677">Repeat</keyword>
<dbReference type="SUPFAM" id="SSF47473">
    <property type="entry name" value="EF-hand"/>
    <property type="match status" value="1"/>
</dbReference>
<evidence type="ECO:0000256" key="2">
    <source>
        <dbReference type="ARBA" id="ARBA00022490"/>
    </source>
</evidence>
<comment type="subcellular location">
    <subcellularLocation>
        <location evidence="1">Cytoplasm</location>
        <location evidence="1">Cytoskeleton</location>
        <location evidence="1">Cilium axoneme</location>
    </subcellularLocation>
</comment>